<evidence type="ECO:0000313" key="6">
    <source>
        <dbReference type="Proteomes" id="UP001165074"/>
    </source>
</evidence>
<dbReference type="Gene3D" id="1.10.357.10">
    <property type="entry name" value="Tetracycline Repressor, domain 2"/>
    <property type="match status" value="1"/>
</dbReference>
<accession>A0A9W6VYZ2</accession>
<keyword evidence="1" id="KW-0678">Repressor</keyword>
<name>A0A9W6VYZ2_9ACTN</name>
<comment type="caution">
    <text evidence="5">The sequence shown here is derived from an EMBL/GenBank/DDBJ whole genome shotgun (WGS) entry which is preliminary data.</text>
</comment>
<dbReference type="InterPro" id="IPR004111">
    <property type="entry name" value="Repressor_TetR_C"/>
</dbReference>
<organism evidence="5 6">
    <name type="scientific">Actinoallomurus iriomotensis</name>
    <dbReference type="NCBI Taxonomy" id="478107"/>
    <lineage>
        <taxon>Bacteria</taxon>
        <taxon>Bacillati</taxon>
        <taxon>Actinomycetota</taxon>
        <taxon>Actinomycetes</taxon>
        <taxon>Streptosporangiales</taxon>
        <taxon>Thermomonosporaceae</taxon>
        <taxon>Actinoallomurus</taxon>
    </lineage>
</organism>
<gene>
    <name evidence="5" type="ORF">Airi02_021160</name>
</gene>
<dbReference type="GO" id="GO:0046677">
    <property type="term" value="P:response to antibiotic"/>
    <property type="evidence" value="ECO:0007669"/>
    <property type="project" value="InterPro"/>
</dbReference>
<dbReference type="EMBL" id="BSTK01000003">
    <property type="protein sequence ID" value="GLY84187.1"/>
    <property type="molecule type" value="Genomic_DNA"/>
</dbReference>
<reference evidence="5" key="1">
    <citation type="submission" date="2023-03" db="EMBL/GenBank/DDBJ databases">
        <title>Actinoallomurus iriomotensis NBRC 103684.</title>
        <authorList>
            <person name="Ichikawa N."/>
            <person name="Sato H."/>
            <person name="Tonouchi N."/>
        </authorList>
    </citation>
    <scope>NUCLEOTIDE SEQUENCE</scope>
    <source>
        <strain evidence="5">NBRC 103684</strain>
    </source>
</reference>
<dbReference type="SUPFAM" id="SSF48498">
    <property type="entry name" value="Tetracyclin repressor-like, C-terminal domain"/>
    <property type="match status" value="1"/>
</dbReference>
<dbReference type="InterPro" id="IPR036271">
    <property type="entry name" value="Tet_transcr_reg_TetR-rel_C_sf"/>
</dbReference>
<dbReference type="AlphaFoldDB" id="A0A9W6VYZ2"/>
<keyword evidence="3" id="KW-0804">Transcription</keyword>
<evidence type="ECO:0000256" key="2">
    <source>
        <dbReference type="ARBA" id="ARBA00023015"/>
    </source>
</evidence>
<dbReference type="InterPro" id="IPR003012">
    <property type="entry name" value="Tet_transcr_reg_TetR"/>
</dbReference>
<feature type="domain" description="Tetracycline repressor TetR C-terminal" evidence="4">
    <location>
        <begin position="16"/>
        <end position="148"/>
    </location>
</feature>
<dbReference type="PRINTS" id="PR00400">
    <property type="entry name" value="TETREPRESSOR"/>
</dbReference>
<evidence type="ECO:0000256" key="1">
    <source>
        <dbReference type="ARBA" id="ARBA00022491"/>
    </source>
</evidence>
<dbReference type="Pfam" id="PF02909">
    <property type="entry name" value="TetR_C_1"/>
    <property type="match status" value="1"/>
</dbReference>
<keyword evidence="2" id="KW-0805">Transcription regulation</keyword>
<sequence>MADSMFEAEMAVLDRPGPGMDWADWLVARSRAVRRAMLSHRDGGRLREHMHDPSGQWPGLELLLQMMEEAGFTVEDAMSAIFAVGHHILGSVIAQQEDQVPPGAGNAGIDARRFPRVARAVALRAEGRDHDREFEYGLAMLVAGCRAMLDRR</sequence>
<protein>
    <recommendedName>
        <fullName evidence="4">Tetracycline repressor TetR C-terminal domain-containing protein</fullName>
    </recommendedName>
</protein>
<evidence type="ECO:0000259" key="4">
    <source>
        <dbReference type="Pfam" id="PF02909"/>
    </source>
</evidence>
<dbReference type="GO" id="GO:0045892">
    <property type="term" value="P:negative regulation of DNA-templated transcription"/>
    <property type="evidence" value="ECO:0007669"/>
    <property type="project" value="InterPro"/>
</dbReference>
<evidence type="ECO:0000313" key="5">
    <source>
        <dbReference type="EMBL" id="GLY84187.1"/>
    </source>
</evidence>
<keyword evidence="6" id="KW-1185">Reference proteome</keyword>
<dbReference type="RefSeq" id="WP_285569263.1">
    <property type="nucleotide sequence ID" value="NZ_BSTK01000003.1"/>
</dbReference>
<proteinExistence type="predicted"/>
<dbReference type="Proteomes" id="UP001165074">
    <property type="component" value="Unassembled WGS sequence"/>
</dbReference>
<evidence type="ECO:0000256" key="3">
    <source>
        <dbReference type="ARBA" id="ARBA00023163"/>
    </source>
</evidence>